<evidence type="ECO:0000256" key="7">
    <source>
        <dbReference type="ARBA" id="ARBA00023316"/>
    </source>
</evidence>
<dbReference type="Gene3D" id="3.90.550.10">
    <property type="entry name" value="Spore Coat Polysaccharide Biosynthesis Protein SpsA, Chain A"/>
    <property type="match status" value="1"/>
</dbReference>
<proteinExistence type="predicted"/>
<evidence type="ECO:0000256" key="8">
    <source>
        <dbReference type="PIRSR" id="PIRSR605150-2"/>
    </source>
</evidence>
<keyword evidence="4" id="KW-0812">Transmembrane</keyword>
<dbReference type="EMBL" id="JADGMS010000002">
    <property type="protein sequence ID" value="KAF9688135.1"/>
    <property type="molecule type" value="Genomic_DNA"/>
</dbReference>
<comment type="subcellular location">
    <subcellularLocation>
        <location evidence="1">Endomembrane system</location>
        <topology evidence="1">Multi-pass membrane protein</topology>
    </subcellularLocation>
</comment>
<evidence type="ECO:0000256" key="3">
    <source>
        <dbReference type="ARBA" id="ARBA00022679"/>
    </source>
</evidence>
<evidence type="ECO:0000256" key="5">
    <source>
        <dbReference type="ARBA" id="ARBA00022989"/>
    </source>
</evidence>
<feature type="binding site" evidence="8">
    <location>
        <position position="125"/>
    </location>
    <ligand>
        <name>UDP-alpha-D-glucose</name>
        <dbReference type="ChEBI" id="CHEBI:58885"/>
    </ligand>
</feature>
<dbReference type="InterPro" id="IPR029044">
    <property type="entry name" value="Nucleotide-diphossugar_trans"/>
</dbReference>
<evidence type="ECO:0000256" key="9">
    <source>
        <dbReference type="PIRSR" id="PIRSR605150-3"/>
    </source>
</evidence>
<dbReference type="OrthoDB" id="72851at2759"/>
<gene>
    <name evidence="10" type="ORF">SADUNF_Sadunf02G0165700</name>
</gene>
<organism evidence="10 11">
    <name type="scientific">Salix dunnii</name>
    <dbReference type="NCBI Taxonomy" id="1413687"/>
    <lineage>
        <taxon>Eukaryota</taxon>
        <taxon>Viridiplantae</taxon>
        <taxon>Streptophyta</taxon>
        <taxon>Embryophyta</taxon>
        <taxon>Tracheophyta</taxon>
        <taxon>Spermatophyta</taxon>
        <taxon>Magnoliopsida</taxon>
        <taxon>eudicotyledons</taxon>
        <taxon>Gunneridae</taxon>
        <taxon>Pentapetalae</taxon>
        <taxon>rosids</taxon>
        <taxon>fabids</taxon>
        <taxon>Malpighiales</taxon>
        <taxon>Salicaceae</taxon>
        <taxon>Saliceae</taxon>
        <taxon>Salix</taxon>
    </lineage>
</organism>
<sequence>MGVLKQGTIVDRIDCNIQNVVASTMEERVKQTQKVQFSLSPTCISCHDSIFTYVSTDSIFLSFKSRPGDAFVCSCDEQAKKLMALTVFGVEANGENLLDTTEIDIRLPMLVYVSHEKRSGYDHNKKVNALVRTSAIMSNSPFILNLDSDHYISNSLALREGMYFMLDRGGDRICYVKFPQRFEGIDPSDQYANHNIIFFDVSVRAFDGLQGPMHVGSGCIFGRTALYGFSPPRTTEHHGWFCRRKIILFLRKPKAAKKQEDDEITLPINGDQAILMM</sequence>
<feature type="binding site" evidence="9">
    <location>
        <position position="147"/>
    </location>
    <ligand>
        <name>Mn(2+)</name>
        <dbReference type="ChEBI" id="CHEBI:29035"/>
    </ligand>
</feature>
<name>A0A835N8K5_9ROSI</name>
<dbReference type="InterPro" id="IPR005150">
    <property type="entry name" value="Cellulose_synth"/>
</dbReference>
<evidence type="ECO:0000313" key="11">
    <source>
        <dbReference type="Proteomes" id="UP000657918"/>
    </source>
</evidence>
<evidence type="ECO:0000256" key="6">
    <source>
        <dbReference type="ARBA" id="ARBA00023136"/>
    </source>
</evidence>
<comment type="caution">
    <text evidence="10">The sequence shown here is derived from an EMBL/GenBank/DDBJ whole genome shotgun (WGS) entry which is preliminary data.</text>
</comment>
<keyword evidence="2" id="KW-0328">Glycosyltransferase</keyword>
<dbReference type="PANTHER" id="PTHR13301">
    <property type="entry name" value="X-BOX TRANSCRIPTION FACTOR-RELATED"/>
    <property type="match status" value="1"/>
</dbReference>
<protein>
    <submittedName>
        <fullName evidence="10">Uncharacterized protein</fullName>
    </submittedName>
</protein>
<keyword evidence="5" id="KW-1133">Transmembrane helix</keyword>
<dbReference type="GO" id="GO:0016020">
    <property type="term" value="C:membrane"/>
    <property type="evidence" value="ECO:0007669"/>
    <property type="project" value="InterPro"/>
</dbReference>
<dbReference type="Proteomes" id="UP000657918">
    <property type="component" value="Unassembled WGS sequence"/>
</dbReference>
<dbReference type="GO" id="GO:0030244">
    <property type="term" value="P:cellulose biosynthetic process"/>
    <property type="evidence" value="ECO:0007669"/>
    <property type="project" value="InterPro"/>
</dbReference>
<dbReference type="Pfam" id="PF03552">
    <property type="entry name" value="Cellulose_synt"/>
    <property type="match status" value="1"/>
</dbReference>
<dbReference type="GO" id="GO:0016760">
    <property type="term" value="F:cellulose synthase (UDP-forming) activity"/>
    <property type="evidence" value="ECO:0007669"/>
    <property type="project" value="InterPro"/>
</dbReference>
<keyword evidence="3" id="KW-0808">Transferase</keyword>
<dbReference type="GO" id="GO:0012505">
    <property type="term" value="C:endomembrane system"/>
    <property type="evidence" value="ECO:0007669"/>
    <property type="project" value="UniProtKB-SubCell"/>
</dbReference>
<evidence type="ECO:0000256" key="4">
    <source>
        <dbReference type="ARBA" id="ARBA00022692"/>
    </source>
</evidence>
<feature type="binding site" evidence="9">
    <location>
        <position position="126"/>
    </location>
    <ligand>
        <name>Mn(2+)</name>
        <dbReference type="ChEBI" id="CHEBI:29035"/>
    </ligand>
</feature>
<dbReference type="AlphaFoldDB" id="A0A835N8K5"/>
<evidence type="ECO:0000256" key="2">
    <source>
        <dbReference type="ARBA" id="ARBA00022676"/>
    </source>
</evidence>
<accession>A0A835N8K5</accession>
<evidence type="ECO:0000256" key="1">
    <source>
        <dbReference type="ARBA" id="ARBA00004127"/>
    </source>
</evidence>
<keyword evidence="7" id="KW-0961">Cell wall biogenesis/degradation</keyword>
<evidence type="ECO:0000313" key="10">
    <source>
        <dbReference type="EMBL" id="KAF9688135.1"/>
    </source>
</evidence>
<dbReference type="GO" id="GO:0071555">
    <property type="term" value="P:cell wall organization"/>
    <property type="evidence" value="ECO:0007669"/>
    <property type="project" value="UniProtKB-KW"/>
</dbReference>
<keyword evidence="6" id="KW-0472">Membrane</keyword>
<keyword evidence="11" id="KW-1185">Reference proteome</keyword>
<reference evidence="10 11" key="1">
    <citation type="submission" date="2020-10" db="EMBL/GenBank/DDBJ databases">
        <title>Plant Genome Project.</title>
        <authorList>
            <person name="Zhang R.-G."/>
        </authorList>
    </citation>
    <scope>NUCLEOTIDE SEQUENCE [LARGE SCALE GENOMIC DNA]</scope>
    <source>
        <strain evidence="10">FAFU-HL-1</strain>
        <tissue evidence="10">Leaf</tissue>
    </source>
</reference>